<feature type="region of interest" description="Disordered" evidence="1">
    <location>
        <begin position="189"/>
        <end position="249"/>
    </location>
</feature>
<accession>A0ABQ5I3J7</accession>
<feature type="compositionally biased region" description="Polar residues" evidence="1">
    <location>
        <begin position="1"/>
        <end position="11"/>
    </location>
</feature>
<dbReference type="EMBL" id="BQNB010020319">
    <property type="protein sequence ID" value="GJT94689.1"/>
    <property type="molecule type" value="Genomic_DNA"/>
</dbReference>
<proteinExistence type="predicted"/>
<reference evidence="2" key="2">
    <citation type="submission" date="2022-01" db="EMBL/GenBank/DDBJ databases">
        <authorList>
            <person name="Yamashiro T."/>
            <person name="Shiraishi A."/>
            <person name="Satake H."/>
            <person name="Nakayama K."/>
        </authorList>
    </citation>
    <scope>NUCLEOTIDE SEQUENCE</scope>
</reference>
<evidence type="ECO:0000256" key="1">
    <source>
        <dbReference type="SAM" id="MobiDB-lite"/>
    </source>
</evidence>
<reference evidence="2" key="1">
    <citation type="journal article" date="2022" name="Int. J. Mol. Sci.">
        <title>Draft Genome of Tanacetum Coccineum: Genomic Comparison of Closely Related Tanacetum-Family Plants.</title>
        <authorList>
            <person name="Yamashiro T."/>
            <person name="Shiraishi A."/>
            <person name="Nakayama K."/>
            <person name="Satake H."/>
        </authorList>
    </citation>
    <scope>NUCLEOTIDE SEQUENCE</scope>
</reference>
<keyword evidence="3" id="KW-1185">Reference proteome</keyword>
<organism evidence="2 3">
    <name type="scientific">Tanacetum coccineum</name>
    <dbReference type="NCBI Taxonomy" id="301880"/>
    <lineage>
        <taxon>Eukaryota</taxon>
        <taxon>Viridiplantae</taxon>
        <taxon>Streptophyta</taxon>
        <taxon>Embryophyta</taxon>
        <taxon>Tracheophyta</taxon>
        <taxon>Spermatophyta</taxon>
        <taxon>Magnoliopsida</taxon>
        <taxon>eudicotyledons</taxon>
        <taxon>Gunneridae</taxon>
        <taxon>Pentapetalae</taxon>
        <taxon>asterids</taxon>
        <taxon>campanulids</taxon>
        <taxon>Asterales</taxon>
        <taxon>Asteraceae</taxon>
        <taxon>Asteroideae</taxon>
        <taxon>Anthemideae</taxon>
        <taxon>Anthemidinae</taxon>
        <taxon>Tanacetum</taxon>
    </lineage>
</organism>
<dbReference type="Proteomes" id="UP001151760">
    <property type="component" value="Unassembled WGS sequence"/>
</dbReference>
<feature type="region of interest" description="Disordered" evidence="1">
    <location>
        <begin position="434"/>
        <end position="454"/>
    </location>
</feature>
<name>A0ABQ5I3J7_9ASTR</name>
<protein>
    <submittedName>
        <fullName evidence="2">Uncharacterized protein</fullName>
    </submittedName>
</protein>
<evidence type="ECO:0000313" key="2">
    <source>
        <dbReference type="EMBL" id="GJT94689.1"/>
    </source>
</evidence>
<evidence type="ECO:0000313" key="3">
    <source>
        <dbReference type="Proteomes" id="UP001151760"/>
    </source>
</evidence>
<feature type="region of interest" description="Disordered" evidence="1">
    <location>
        <begin position="1"/>
        <end position="27"/>
    </location>
</feature>
<comment type="caution">
    <text evidence="2">The sequence shown here is derived from an EMBL/GenBank/DDBJ whole genome shotgun (WGS) entry which is preliminary data.</text>
</comment>
<sequence>MTTLSNNSQIHNDIMITGSRERPPMRAPSHYAQWSSRFIRYVDTKSNKDQLRHCIEQGPYKLTKIVTKAVPPVGDEPGKPLRVEKETYTNTSPENRKLIDAEAEAIHMILNGIGESINKQYVKTKLFSEFGKFTSRDEESIESYYSRFYKMLNEMVQNKLKVDTVQIARNANPLALVAAAQHYPDNFSPDTYYHAPKPHKTNTSSSRHTTSTSSHATTKNKGKEIAKPITPPSESASKKDNDPEQAQRDKDMQKNLALIAKYIKNIYKPTNNNLKTLSNTRNKIVDSSPIFGNDRKTRQFGNQRTVTVAEARETVGNQEYRKLKWAKDYEYYKENMMLCKQESKGVLLSAEQDERLHDTDDEPDEQELEAHYMYMAKIQEIPTADSGPTYDAEPLEKVHPDNDYNVFATNKQYFEQPESINDTYVIETVDSNVTSDSSDVCDNEGTTDQNAKEPEDERVMLACLIANFKLDIDENKKSQKQLKKAYTFLI</sequence>
<feature type="compositionally biased region" description="Basic and acidic residues" evidence="1">
    <location>
        <begin position="236"/>
        <end position="249"/>
    </location>
</feature>
<feature type="compositionally biased region" description="Low complexity" evidence="1">
    <location>
        <begin position="201"/>
        <end position="219"/>
    </location>
</feature>
<gene>
    <name evidence="2" type="ORF">Tco_1090207</name>
</gene>